<dbReference type="SMART" id="SM00226">
    <property type="entry name" value="LMWPc"/>
    <property type="match status" value="1"/>
</dbReference>
<dbReference type="PANTHER" id="PTHR43428">
    <property type="entry name" value="ARSENATE REDUCTASE"/>
    <property type="match status" value="1"/>
</dbReference>
<keyword evidence="5" id="KW-1185">Reference proteome</keyword>
<dbReference type="InterPro" id="IPR036196">
    <property type="entry name" value="Ptyr_pPase_sf"/>
</dbReference>
<evidence type="ECO:0000256" key="1">
    <source>
        <dbReference type="ARBA" id="ARBA00022849"/>
    </source>
</evidence>
<dbReference type="Gene3D" id="3.40.50.2300">
    <property type="match status" value="1"/>
</dbReference>
<feature type="domain" description="Phosphotyrosine protein phosphatase I" evidence="3">
    <location>
        <begin position="36"/>
        <end position="167"/>
    </location>
</feature>
<dbReference type="InterPro" id="IPR023485">
    <property type="entry name" value="Ptyr_pPase"/>
</dbReference>
<evidence type="ECO:0000313" key="4">
    <source>
        <dbReference type="EMBL" id="OZG51162.1"/>
    </source>
</evidence>
<accession>A0A261EWD7</accession>
<evidence type="ECO:0000259" key="3">
    <source>
        <dbReference type="SMART" id="SM00226"/>
    </source>
</evidence>
<dbReference type="PANTHER" id="PTHR43428:SF1">
    <property type="entry name" value="ARSENATE REDUCTASE"/>
    <property type="match status" value="1"/>
</dbReference>
<name>A0A261EWD7_9BIFI</name>
<keyword evidence="1" id="KW-0059">Arsenical resistance</keyword>
<dbReference type="Pfam" id="PF01451">
    <property type="entry name" value="LMWPc"/>
    <property type="match status" value="1"/>
</dbReference>
<dbReference type="EMBL" id="MWWQ01000009">
    <property type="protein sequence ID" value="OZG51162.1"/>
    <property type="molecule type" value="Genomic_DNA"/>
</dbReference>
<comment type="caution">
    <text evidence="4">The sequence shown here is derived from an EMBL/GenBank/DDBJ whole genome shotgun (WGS) entry which is preliminary data.</text>
</comment>
<feature type="compositionally biased region" description="Polar residues" evidence="2">
    <location>
        <begin position="1"/>
        <end position="22"/>
    </location>
</feature>
<reference evidence="4 5" key="1">
    <citation type="journal article" date="2017" name="BMC Genomics">
        <title>Comparative genomic and phylogenomic analyses of the Bifidobacteriaceae family.</title>
        <authorList>
            <person name="Lugli G.A."/>
            <person name="Milani C."/>
            <person name="Turroni F."/>
            <person name="Duranti S."/>
            <person name="Mancabelli L."/>
            <person name="Mangifesta M."/>
            <person name="Ferrario C."/>
            <person name="Modesto M."/>
            <person name="Mattarelli P."/>
            <person name="Jiri K."/>
            <person name="van Sinderen D."/>
            <person name="Ventura M."/>
        </authorList>
    </citation>
    <scope>NUCLEOTIDE SEQUENCE [LARGE SCALE GENOMIC DNA]</scope>
    <source>
        <strain evidence="4 5">DSM 24744</strain>
    </source>
</reference>
<gene>
    <name evidence="4" type="ORF">PSSU_1099</name>
</gene>
<protein>
    <submittedName>
        <fullName evidence="4">Arsenate reductase</fullName>
    </submittedName>
</protein>
<dbReference type="SUPFAM" id="SSF52788">
    <property type="entry name" value="Phosphotyrosine protein phosphatases I"/>
    <property type="match status" value="1"/>
</dbReference>
<proteinExistence type="predicted"/>
<sequence>MNTKNPMDTGNSLDTGSPTIQNGAEDHSSERKTGERIVAFICTHNACRSQIAQAIAEHYQASDRRYAEFRFASAGTDIADSINPDAVRVLRDSRGIDMVARGQSPKTIGQIPAPDVAISMGCGVRCPFIGRPFDADWELDDPTGGTEEDFLRCIERIDSLVQHIPELYGRPSAQ</sequence>
<feature type="region of interest" description="Disordered" evidence="2">
    <location>
        <begin position="1"/>
        <end position="31"/>
    </location>
</feature>
<organism evidence="4 5">
    <name type="scientific">Pseudoscardovia suis</name>
    <dbReference type="NCBI Taxonomy" id="987063"/>
    <lineage>
        <taxon>Bacteria</taxon>
        <taxon>Bacillati</taxon>
        <taxon>Actinomycetota</taxon>
        <taxon>Actinomycetes</taxon>
        <taxon>Bifidobacteriales</taxon>
        <taxon>Bifidobacteriaceae</taxon>
        <taxon>Pseudoscardovia</taxon>
    </lineage>
</organism>
<evidence type="ECO:0000256" key="2">
    <source>
        <dbReference type="SAM" id="MobiDB-lite"/>
    </source>
</evidence>
<dbReference type="Proteomes" id="UP000216454">
    <property type="component" value="Unassembled WGS sequence"/>
</dbReference>
<dbReference type="AlphaFoldDB" id="A0A261EWD7"/>
<evidence type="ECO:0000313" key="5">
    <source>
        <dbReference type="Proteomes" id="UP000216454"/>
    </source>
</evidence>
<dbReference type="GO" id="GO:0046685">
    <property type="term" value="P:response to arsenic-containing substance"/>
    <property type="evidence" value="ECO:0007669"/>
    <property type="project" value="UniProtKB-KW"/>
</dbReference>